<dbReference type="PRINTS" id="PR00070">
    <property type="entry name" value="DHFR"/>
</dbReference>
<evidence type="ECO:0000256" key="7">
    <source>
        <dbReference type="ARBA" id="ARBA00022857"/>
    </source>
</evidence>
<dbReference type="OMA" id="NANALPW"/>
<comment type="pathway">
    <text evidence="1">Cofactor biosynthesis; tetrahydrofolate biosynthesis; 5,6,7,8-tetrahydrofolate from 7,8-dihydrofolate: step 1/1.</text>
</comment>
<dbReference type="InterPro" id="IPR001796">
    <property type="entry name" value="DHFR_dom"/>
</dbReference>
<keyword evidence="7" id="KW-0521">NADP</keyword>
<dbReference type="PROSITE" id="PS51330">
    <property type="entry name" value="DHFR_2"/>
    <property type="match status" value="1"/>
</dbReference>
<dbReference type="STRING" id="7719.ENSCINP00000030443"/>
<dbReference type="UniPathway" id="UPA00077">
    <property type="reaction ID" value="UER00158"/>
</dbReference>
<organism evidence="12 13">
    <name type="scientific">Ciona intestinalis</name>
    <name type="common">Transparent sea squirt</name>
    <name type="synonym">Ascidia intestinalis</name>
    <dbReference type="NCBI Taxonomy" id="7719"/>
    <lineage>
        <taxon>Eukaryota</taxon>
        <taxon>Metazoa</taxon>
        <taxon>Chordata</taxon>
        <taxon>Tunicata</taxon>
        <taxon>Ascidiacea</taxon>
        <taxon>Phlebobranchia</taxon>
        <taxon>Cionidae</taxon>
        <taxon>Ciona</taxon>
    </lineage>
</organism>
<dbReference type="Proteomes" id="UP000008144">
    <property type="component" value="Chromosome 6"/>
</dbReference>
<dbReference type="CDD" id="cd00209">
    <property type="entry name" value="DHFR"/>
    <property type="match status" value="1"/>
</dbReference>
<dbReference type="PANTHER" id="PTHR48069:SF3">
    <property type="entry name" value="DIHYDROFOLATE REDUCTASE"/>
    <property type="match status" value="1"/>
</dbReference>
<evidence type="ECO:0000256" key="8">
    <source>
        <dbReference type="ARBA" id="ARBA00023002"/>
    </source>
</evidence>
<dbReference type="EMBL" id="EAAA01002291">
    <property type="status" value="NOT_ANNOTATED_CDS"/>
    <property type="molecule type" value="Genomic_DNA"/>
</dbReference>
<keyword evidence="8" id="KW-0560">Oxidoreductase</keyword>
<evidence type="ECO:0000256" key="9">
    <source>
        <dbReference type="ARBA" id="ARBA00048873"/>
    </source>
</evidence>
<dbReference type="GO" id="GO:0031427">
    <property type="term" value="P:response to methotrexate"/>
    <property type="evidence" value="ECO:0007669"/>
    <property type="project" value="UniProtKB-KW"/>
</dbReference>
<reference evidence="12" key="2">
    <citation type="journal article" date="2008" name="Genome Biol.">
        <title>Improved genome assembly and evidence-based global gene model set for the chordate Ciona intestinalis: new insight into intron and operon populations.</title>
        <authorList>
            <person name="Satou Y."/>
            <person name="Mineta K."/>
            <person name="Ogasawara M."/>
            <person name="Sasakura Y."/>
            <person name="Shoguchi E."/>
            <person name="Ueno K."/>
            <person name="Yamada L."/>
            <person name="Matsumoto J."/>
            <person name="Wasserscheid J."/>
            <person name="Dewar K."/>
            <person name="Wiley G.B."/>
            <person name="Macmil S.L."/>
            <person name="Roe B.A."/>
            <person name="Zeller R.W."/>
            <person name="Hastings K.E."/>
            <person name="Lemaire P."/>
            <person name="Lindquist E."/>
            <person name="Endo T."/>
            <person name="Hotta K."/>
            <person name="Inaba K."/>
        </authorList>
    </citation>
    <scope>NUCLEOTIDE SEQUENCE [LARGE SCALE GENOMIC DNA]</scope>
    <source>
        <strain evidence="12">wild type</strain>
    </source>
</reference>
<evidence type="ECO:0000313" key="12">
    <source>
        <dbReference type="Ensembl" id="ENSCINP00000030443.1"/>
    </source>
</evidence>
<dbReference type="PANTHER" id="PTHR48069">
    <property type="entry name" value="DIHYDROFOLATE REDUCTASE"/>
    <property type="match status" value="1"/>
</dbReference>
<proteinExistence type="inferred from homology"/>
<comment type="catalytic activity">
    <reaction evidence="9">
        <text>(6S)-5,6,7,8-tetrahydrofolate + NADP(+) = 7,8-dihydrofolate + NADPH + H(+)</text>
        <dbReference type="Rhea" id="RHEA:15009"/>
        <dbReference type="ChEBI" id="CHEBI:15378"/>
        <dbReference type="ChEBI" id="CHEBI:57451"/>
        <dbReference type="ChEBI" id="CHEBI:57453"/>
        <dbReference type="ChEBI" id="CHEBI:57783"/>
        <dbReference type="ChEBI" id="CHEBI:58349"/>
        <dbReference type="EC" id="1.5.1.3"/>
    </reaction>
</comment>
<reference evidence="12" key="4">
    <citation type="submission" date="2025-09" db="UniProtKB">
        <authorList>
            <consortium name="Ensembl"/>
        </authorList>
    </citation>
    <scope>IDENTIFICATION</scope>
</reference>
<dbReference type="InterPro" id="IPR012259">
    <property type="entry name" value="DHFR"/>
</dbReference>
<evidence type="ECO:0000256" key="2">
    <source>
        <dbReference type="ARBA" id="ARBA00009539"/>
    </source>
</evidence>
<evidence type="ECO:0000256" key="4">
    <source>
        <dbReference type="ARBA" id="ARBA00018886"/>
    </source>
</evidence>
<keyword evidence="6" id="KW-0487">Methotrexate resistance</keyword>
<dbReference type="GO" id="GO:0046655">
    <property type="term" value="P:folic acid metabolic process"/>
    <property type="evidence" value="ECO:0000318"/>
    <property type="project" value="GO_Central"/>
</dbReference>
<dbReference type="InParanoid" id="H2XLB1"/>
<dbReference type="InterPro" id="IPR024072">
    <property type="entry name" value="DHFR-like_dom_sf"/>
</dbReference>
<dbReference type="FunCoup" id="H2XLB1">
    <property type="interactions" value="15"/>
</dbReference>
<dbReference type="HOGENOM" id="CLU_043966_2_3_1"/>
<dbReference type="GeneTree" id="ENSGT00940000168797"/>
<dbReference type="InterPro" id="IPR017925">
    <property type="entry name" value="DHFR_CS"/>
</dbReference>
<reference evidence="13" key="1">
    <citation type="journal article" date="2002" name="Science">
        <title>The draft genome of Ciona intestinalis: insights into chordate and vertebrate origins.</title>
        <authorList>
            <person name="Dehal P."/>
            <person name="Satou Y."/>
            <person name="Campbell R.K."/>
            <person name="Chapman J."/>
            <person name="Degnan B."/>
            <person name="De Tomaso A."/>
            <person name="Davidson B."/>
            <person name="Di Gregorio A."/>
            <person name="Gelpke M."/>
            <person name="Goodstein D.M."/>
            <person name="Harafuji N."/>
            <person name="Hastings K.E."/>
            <person name="Ho I."/>
            <person name="Hotta K."/>
            <person name="Huang W."/>
            <person name="Kawashima T."/>
            <person name="Lemaire P."/>
            <person name="Martinez D."/>
            <person name="Meinertzhagen I.A."/>
            <person name="Necula S."/>
            <person name="Nonaka M."/>
            <person name="Putnam N."/>
            <person name="Rash S."/>
            <person name="Saiga H."/>
            <person name="Satake M."/>
            <person name="Terry A."/>
            <person name="Yamada L."/>
            <person name="Wang H.G."/>
            <person name="Awazu S."/>
            <person name="Azumi K."/>
            <person name="Boore J."/>
            <person name="Branno M."/>
            <person name="Chin-Bow S."/>
            <person name="DeSantis R."/>
            <person name="Doyle S."/>
            <person name="Francino P."/>
            <person name="Keys D.N."/>
            <person name="Haga S."/>
            <person name="Hayashi H."/>
            <person name="Hino K."/>
            <person name="Imai K.S."/>
            <person name="Inaba K."/>
            <person name="Kano S."/>
            <person name="Kobayashi K."/>
            <person name="Kobayashi M."/>
            <person name="Lee B.I."/>
            <person name="Makabe K.W."/>
            <person name="Manohar C."/>
            <person name="Matassi G."/>
            <person name="Medina M."/>
            <person name="Mochizuki Y."/>
            <person name="Mount S."/>
            <person name="Morishita T."/>
            <person name="Miura S."/>
            <person name="Nakayama A."/>
            <person name="Nishizaka S."/>
            <person name="Nomoto H."/>
            <person name="Ohta F."/>
            <person name="Oishi K."/>
            <person name="Rigoutsos I."/>
            <person name="Sano M."/>
            <person name="Sasaki A."/>
            <person name="Sasakura Y."/>
            <person name="Shoguchi E."/>
            <person name="Shin-i T."/>
            <person name="Spagnuolo A."/>
            <person name="Stainier D."/>
            <person name="Suzuki M.M."/>
            <person name="Tassy O."/>
            <person name="Takatori N."/>
            <person name="Tokuoka M."/>
            <person name="Yagi K."/>
            <person name="Yoshizaki F."/>
            <person name="Wada S."/>
            <person name="Zhang C."/>
            <person name="Hyatt P.D."/>
            <person name="Larimer F."/>
            <person name="Detter C."/>
            <person name="Doggett N."/>
            <person name="Glavina T."/>
            <person name="Hawkins T."/>
            <person name="Richardson P."/>
            <person name="Lucas S."/>
            <person name="Kohara Y."/>
            <person name="Levine M."/>
            <person name="Satoh N."/>
            <person name="Rokhsar D.S."/>
        </authorList>
    </citation>
    <scope>NUCLEOTIDE SEQUENCE [LARGE SCALE GENOMIC DNA]</scope>
</reference>
<feature type="domain" description="DHFR" evidence="11">
    <location>
        <begin position="2"/>
        <end position="183"/>
    </location>
</feature>
<dbReference type="Ensembl" id="ENSCINT00000033154.1">
    <property type="protein sequence ID" value="ENSCINP00000030443.1"/>
    <property type="gene ID" value="ENSCING00000022228.1"/>
</dbReference>
<reference evidence="12" key="3">
    <citation type="submission" date="2025-08" db="UniProtKB">
        <authorList>
            <consortium name="Ensembl"/>
        </authorList>
    </citation>
    <scope>IDENTIFICATION</scope>
</reference>
<dbReference type="FunFam" id="3.40.430.10:FF:000002">
    <property type="entry name" value="Dihydrofolate reductase"/>
    <property type="match status" value="1"/>
</dbReference>
<dbReference type="GO" id="GO:0046654">
    <property type="term" value="P:tetrahydrofolate biosynthetic process"/>
    <property type="evidence" value="ECO:0000318"/>
    <property type="project" value="GO_Central"/>
</dbReference>
<evidence type="ECO:0000256" key="3">
    <source>
        <dbReference type="ARBA" id="ARBA00012856"/>
    </source>
</evidence>
<dbReference type="Gene3D" id="3.40.430.10">
    <property type="entry name" value="Dihydrofolate Reductase, subunit A"/>
    <property type="match status" value="1"/>
</dbReference>
<dbReference type="AlphaFoldDB" id="H2XLB1"/>
<dbReference type="SUPFAM" id="SSF53597">
    <property type="entry name" value="Dihydrofolate reductase-like"/>
    <property type="match status" value="1"/>
</dbReference>
<evidence type="ECO:0000256" key="10">
    <source>
        <dbReference type="RuleBase" id="RU004474"/>
    </source>
</evidence>
<evidence type="ECO:0000259" key="11">
    <source>
        <dbReference type="PROSITE" id="PS51330"/>
    </source>
</evidence>
<evidence type="ECO:0000256" key="5">
    <source>
        <dbReference type="ARBA" id="ARBA00022563"/>
    </source>
</evidence>
<dbReference type="GO" id="GO:0050661">
    <property type="term" value="F:NADP binding"/>
    <property type="evidence" value="ECO:0000318"/>
    <property type="project" value="GO_Central"/>
</dbReference>
<dbReference type="GO" id="GO:0005739">
    <property type="term" value="C:mitochondrion"/>
    <property type="evidence" value="ECO:0000318"/>
    <property type="project" value="GO_Central"/>
</dbReference>
<evidence type="ECO:0000256" key="1">
    <source>
        <dbReference type="ARBA" id="ARBA00004903"/>
    </source>
</evidence>
<comment type="similarity">
    <text evidence="2 10">Belongs to the dihydrofolate reductase family.</text>
</comment>
<dbReference type="EC" id="1.5.1.3" evidence="3"/>
<dbReference type="Pfam" id="PF00186">
    <property type="entry name" value="DHFR_1"/>
    <property type="match status" value="1"/>
</dbReference>
<dbReference type="PROSITE" id="PS00075">
    <property type="entry name" value="DHFR_1"/>
    <property type="match status" value="1"/>
</dbReference>
<sequence length="188" mass="21499">MKIHTVSACCKNYGIGFKGSLPWSLPTEFAYFVRLSTGNPPPGKRNVVILGRKTWDSKPHARLNRINVVLSRSNKPVQDRNEKPDFVAHSLEEAVAMLESDEWKDKIHEVFAIGGHDIYKLVHDSPYCGTVYLTRVDAEYESDTFYPKLDDSFELLPTDNFPEVPQGIQEENGIKWKVEIYQKKQTAQ</sequence>
<evidence type="ECO:0000256" key="6">
    <source>
        <dbReference type="ARBA" id="ARBA00022609"/>
    </source>
</evidence>
<dbReference type="GO" id="GO:0004146">
    <property type="term" value="F:dihydrofolate reductase activity"/>
    <property type="evidence" value="ECO:0000318"/>
    <property type="project" value="GO_Central"/>
</dbReference>
<evidence type="ECO:0000313" key="13">
    <source>
        <dbReference type="Proteomes" id="UP000008144"/>
    </source>
</evidence>
<keyword evidence="5" id="KW-0554">One-carbon metabolism</keyword>
<dbReference type="GO" id="GO:0046452">
    <property type="term" value="P:dihydrofolate metabolic process"/>
    <property type="evidence" value="ECO:0000318"/>
    <property type="project" value="GO_Central"/>
</dbReference>
<protein>
    <recommendedName>
        <fullName evidence="4">Dihydrofolate reductase</fullName>
        <ecNumber evidence="3">1.5.1.3</ecNumber>
    </recommendedName>
</protein>
<keyword evidence="13" id="KW-1185">Reference proteome</keyword>
<dbReference type="GO" id="GO:0006730">
    <property type="term" value="P:one-carbon metabolic process"/>
    <property type="evidence" value="ECO:0007669"/>
    <property type="project" value="UniProtKB-KW"/>
</dbReference>
<accession>H2XLB1</accession>
<name>H2XLB1_CIOIN</name>